<evidence type="ECO:0000313" key="12">
    <source>
        <dbReference type="Proteomes" id="UP000516369"/>
    </source>
</evidence>
<feature type="transmembrane region" description="Helical" evidence="10">
    <location>
        <begin position="252"/>
        <end position="274"/>
    </location>
</feature>
<feature type="transmembrane region" description="Helical" evidence="10">
    <location>
        <begin position="78"/>
        <end position="99"/>
    </location>
</feature>
<feature type="transmembrane region" description="Helical" evidence="10">
    <location>
        <begin position="120"/>
        <end position="138"/>
    </location>
</feature>
<feature type="transmembrane region" description="Helical" evidence="10">
    <location>
        <begin position="528"/>
        <end position="545"/>
    </location>
</feature>
<evidence type="ECO:0000256" key="7">
    <source>
        <dbReference type="ARBA" id="ARBA00022989"/>
    </source>
</evidence>
<evidence type="ECO:0000256" key="9">
    <source>
        <dbReference type="RuleBase" id="RU362091"/>
    </source>
</evidence>
<dbReference type="AlphaFoldDB" id="A0A7H1MXY2"/>
<dbReference type="Pfam" id="PF00474">
    <property type="entry name" value="SSF"/>
    <property type="match status" value="1"/>
</dbReference>
<feature type="transmembrane region" description="Helical" evidence="10">
    <location>
        <begin position="286"/>
        <end position="311"/>
    </location>
</feature>
<keyword evidence="12" id="KW-1185">Reference proteome</keyword>
<evidence type="ECO:0000313" key="11">
    <source>
        <dbReference type="EMBL" id="QNT68318.1"/>
    </source>
</evidence>
<comment type="similarity">
    <text evidence="2 9">Belongs to the sodium:solute symporter (SSF) (TC 2.A.21) family.</text>
</comment>
<dbReference type="EMBL" id="CP053923">
    <property type="protein sequence ID" value="QNT68318.1"/>
    <property type="molecule type" value="Genomic_DNA"/>
</dbReference>
<feature type="transmembrane region" description="Helical" evidence="10">
    <location>
        <begin position="443"/>
        <end position="466"/>
    </location>
</feature>
<keyword evidence="3" id="KW-0813">Transport</keyword>
<feature type="transmembrane region" description="Helical" evidence="10">
    <location>
        <begin position="338"/>
        <end position="366"/>
    </location>
</feature>
<evidence type="ECO:0000256" key="8">
    <source>
        <dbReference type="ARBA" id="ARBA00023136"/>
    </source>
</evidence>
<dbReference type="InterPro" id="IPR001734">
    <property type="entry name" value="Na/solute_symporter"/>
</dbReference>
<dbReference type="PANTHER" id="PTHR48086:SF6">
    <property type="entry name" value="CATION_ACETATE SYMPORTER ACTP"/>
    <property type="match status" value="1"/>
</dbReference>
<keyword evidence="8 10" id="KW-0472">Membrane</keyword>
<protein>
    <submittedName>
        <fullName evidence="11">Cation/acetate symporter ActP</fullName>
    </submittedName>
</protein>
<dbReference type="KEGG" id="dvn:HQ394_01765"/>
<evidence type="ECO:0000256" key="4">
    <source>
        <dbReference type="ARBA" id="ARBA00022475"/>
    </source>
</evidence>
<dbReference type="InterPro" id="IPR038377">
    <property type="entry name" value="Na/Glc_symporter_sf"/>
</dbReference>
<dbReference type="Gene3D" id="1.20.1730.10">
    <property type="entry name" value="Sodium/glucose cotransporter"/>
    <property type="match status" value="1"/>
</dbReference>
<feature type="transmembrane region" description="Helical" evidence="10">
    <location>
        <begin position="150"/>
        <end position="171"/>
    </location>
</feature>
<reference evidence="11 12" key="1">
    <citation type="submission" date="2020-05" db="EMBL/GenBank/DDBJ databases">
        <title>Complete closed genome sequence of Defluviicoccus vanus.</title>
        <authorList>
            <person name="Bessarab I."/>
            <person name="Arumugam K."/>
            <person name="Maszenan A.M."/>
            <person name="Seviour R.J."/>
            <person name="Williams R.B."/>
        </authorList>
    </citation>
    <scope>NUCLEOTIDE SEQUENCE [LARGE SCALE GENOMIC DNA]</scope>
    <source>
        <strain evidence="11 12">Ben 114</strain>
    </source>
</reference>
<proteinExistence type="inferred from homology"/>
<evidence type="ECO:0000256" key="6">
    <source>
        <dbReference type="ARBA" id="ARBA00022847"/>
    </source>
</evidence>
<dbReference type="RefSeq" id="WP_190261762.1">
    <property type="nucleotide sequence ID" value="NZ_CP053923.1"/>
</dbReference>
<feature type="transmembrane region" description="Helical" evidence="10">
    <location>
        <begin position="387"/>
        <end position="407"/>
    </location>
</feature>
<keyword evidence="5 10" id="KW-0812">Transmembrane</keyword>
<organism evidence="11 12">
    <name type="scientific">Defluviicoccus vanus</name>
    <dbReference type="NCBI Taxonomy" id="111831"/>
    <lineage>
        <taxon>Bacteria</taxon>
        <taxon>Pseudomonadati</taxon>
        <taxon>Pseudomonadota</taxon>
        <taxon>Alphaproteobacteria</taxon>
        <taxon>Rhodospirillales</taxon>
        <taxon>Rhodospirillaceae</taxon>
        <taxon>Defluviicoccus</taxon>
    </lineage>
</organism>
<dbReference type="Proteomes" id="UP000516369">
    <property type="component" value="Chromosome"/>
</dbReference>
<evidence type="ECO:0000256" key="1">
    <source>
        <dbReference type="ARBA" id="ARBA00004651"/>
    </source>
</evidence>
<evidence type="ECO:0000256" key="2">
    <source>
        <dbReference type="ARBA" id="ARBA00006434"/>
    </source>
</evidence>
<dbReference type="CDD" id="cd11480">
    <property type="entry name" value="SLC5sbd_u4"/>
    <property type="match status" value="1"/>
</dbReference>
<dbReference type="GO" id="GO:0015293">
    <property type="term" value="F:symporter activity"/>
    <property type="evidence" value="ECO:0007669"/>
    <property type="project" value="UniProtKB-KW"/>
</dbReference>
<accession>A0A7H1MXY2</accession>
<gene>
    <name evidence="11" type="primary">actP</name>
    <name evidence="11" type="ORF">HQ394_01765</name>
</gene>
<feature type="transmembrane region" description="Helical" evidence="10">
    <location>
        <begin position="183"/>
        <end position="201"/>
    </location>
</feature>
<dbReference type="GO" id="GO:0005886">
    <property type="term" value="C:plasma membrane"/>
    <property type="evidence" value="ECO:0007669"/>
    <property type="project" value="UniProtKB-SubCell"/>
</dbReference>
<dbReference type="InterPro" id="IPR050277">
    <property type="entry name" value="Sodium:Solute_Symporter"/>
</dbReference>
<keyword evidence="4" id="KW-1003">Cell membrane</keyword>
<evidence type="ECO:0000256" key="10">
    <source>
        <dbReference type="SAM" id="Phobius"/>
    </source>
</evidence>
<name>A0A7H1MXY2_9PROT</name>
<dbReference type="GO" id="GO:0006847">
    <property type="term" value="P:plasma membrane acetate transport"/>
    <property type="evidence" value="ECO:0007669"/>
    <property type="project" value="TreeGrafter"/>
</dbReference>
<dbReference type="GO" id="GO:0015123">
    <property type="term" value="F:acetate transmembrane transporter activity"/>
    <property type="evidence" value="ECO:0007669"/>
    <property type="project" value="TreeGrafter"/>
</dbReference>
<evidence type="ECO:0000256" key="3">
    <source>
        <dbReference type="ARBA" id="ARBA00022448"/>
    </source>
</evidence>
<feature type="transmembrane region" description="Helical" evidence="10">
    <location>
        <begin position="49"/>
        <end position="72"/>
    </location>
</feature>
<comment type="subcellular location">
    <subcellularLocation>
        <location evidence="1">Cell membrane</location>
        <topology evidence="1">Multi-pass membrane protein</topology>
    </subcellularLocation>
</comment>
<evidence type="ECO:0000256" key="5">
    <source>
        <dbReference type="ARBA" id="ARBA00022692"/>
    </source>
</evidence>
<dbReference type="PROSITE" id="PS50283">
    <property type="entry name" value="NA_SOLUT_SYMP_3"/>
    <property type="match status" value="1"/>
</dbReference>
<dbReference type="PANTHER" id="PTHR48086">
    <property type="entry name" value="SODIUM/PROLINE SYMPORTER-RELATED"/>
    <property type="match status" value="1"/>
</dbReference>
<feature type="transmembrane region" description="Helical" evidence="10">
    <location>
        <begin position="413"/>
        <end position="436"/>
    </location>
</feature>
<sequence>MGSGTNYISIIFFFVFVSLTLGVTYWAAKKTKTTEHFYAAGRSITGFQNGLALAGDYMSAASFLGIAGLVALNGFDGLIYSTGWLVGWPIILFLIAEPLRNLGKYTFTDVVAYRLQQKPVRLASAIGTMAVVLTYLIAQMVGSGTLIKLLFGLDYTLSVIIVGCVMMTYVLFGGMIATTWVQIIKACLLLGGATFMALLVLSKFGFNPTNLFAQAAAVSTDPNAPNTCNGMFCYGAKVLAPGTKVVTGAWDAVSLGMALMFGTAGLPHILMRFYTVPNAKAARVSVMWATIWIGGFYLITFILGFGAMVLVGQKGILDVGGGGNMAAPLLAKVIAGDMFFGFICAVAFATILAVVAGLTLAGAGALSHDLWVNVIRGGHAPQHEQMVAARVSSVILGVCAVLLGIVFEGQNVAYMVGLTFSIAASANFPALVMSVFWRKFTTWGAVCSILFGTFATLILIYCGPTIQFDLLFPKVGTDITQAMVDAYRAVPGMESITLGSKITAELTSAYQAYIKSQWWFFPLKNPCLFTMTGAFLVGIIVSLLAPERSAFEGFSEVERRAVLGEPRGAAAE</sequence>
<dbReference type="NCBIfam" id="TIGR00813">
    <property type="entry name" value="sss"/>
    <property type="match status" value="1"/>
</dbReference>
<feature type="transmembrane region" description="Helical" evidence="10">
    <location>
        <begin position="6"/>
        <end position="28"/>
    </location>
</feature>
<keyword evidence="6" id="KW-0769">Symport</keyword>
<keyword evidence="7 10" id="KW-1133">Transmembrane helix</keyword>